<dbReference type="InterPro" id="IPR002791">
    <property type="entry name" value="ARMT1-like_metal-bd"/>
</dbReference>
<evidence type="ECO:0000256" key="5">
    <source>
        <dbReference type="ARBA" id="ARBA00022596"/>
    </source>
</evidence>
<feature type="compositionally biased region" description="Pro residues" evidence="16">
    <location>
        <begin position="1"/>
        <end position="10"/>
    </location>
</feature>
<keyword evidence="7" id="KW-0547">Nucleotide-binding</keyword>
<dbReference type="Gene3D" id="3.40.50.10880">
    <property type="entry name" value="Uncharacterised protein PF01937, DUF89, domain 3"/>
    <property type="match status" value="1"/>
</dbReference>
<dbReference type="Gene3D" id="3.30.420.510">
    <property type="match status" value="1"/>
</dbReference>
<dbReference type="FunFam" id="1.20.1700.10:FF:000001">
    <property type="entry name" value="Pantothenate kinase 4"/>
    <property type="match status" value="1"/>
</dbReference>
<evidence type="ECO:0000256" key="4">
    <source>
        <dbReference type="ARBA" id="ARBA00019490"/>
    </source>
</evidence>
<evidence type="ECO:0000256" key="6">
    <source>
        <dbReference type="ARBA" id="ARBA00022723"/>
    </source>
</evidence>
<comment type="cofactor">
    <cofactor evidence="1">
        <name>Mn(2+)</name>
        <dbReference type="ChEBI" id="CHEBI:29035"/>
    </cofactor>
</comment>
<dbReference type="NCBIfam" id="TIGR00555">
    <property type="entry name" value="panK_eukar"/>
    <property type="match status" value="1"/>
</dbReference>
<reference evidence="18" key="1">
    <citation type="journal article" date="2016" name="Ticks Tick Borne Dis.">
        <title>De novo assembly and annotation of the salivary gland transcriptome of Rhipicephalus appendiculatus male and female ticks during blood feeding.</title>
        <authorList>
            <person name="de Castro M.H."/>
            <person name="de Klerk D."/>
            <person name="Pienaar R."/>
            <person name="Latif A.A."/>
            <person name="Rees D.J."/>
            <person name="Mans B.J."/>
        </authorList>
    </citation>
    <scope>NUCLEOTIDE SEQUENCE</scope>
    <source>
        <tissue evidence="18">Salivary glands</tissue>
    </source>
</reference>
<dbReference type="FunFam" id="3.30.420.40:FF:000067">
    <property type="entry name" value="Pantothenate kinase 4"/>
    <property type="match status" value="1"/>
</dbReference>
<feature type="domain" description="Damage-control phosphatase ARMT1-like metal-binding" evidence="17">
    <location>
        <begin position="497"/>
        <end position="804"/>
    </location>
</feature>
<dbReference type="CDD" id="cd24123">
    <property type="entry name" value="ASKHA_NBD_PanK-II_Pank4"/>
    <property type="match status" value="1"/>
</dbReference>
<proteinExistence type="predicted"/>
<dbReference type="PANTHER" id="PTHR12280">
    <property type="entry name" value="PANTOTHENATE KINASE"/>
    <property type="match status" value="1"/>
</dbReference>
<dbReference type="Pfam" id="PF03630">
    <property type="entry name" value="Fumble"/>
    <property type="match status" value="1"/>
</dbReference>
<keyword evidence="5" id="KW-0533">Nickel</keyword>
<dbReference type="InterPro" id="IPR036075">
    <property type="entry name" value="ARMT-1-like_metal-bd_sf"/>
</dbReference>
<dbReference type="GO" id="GO:0015937">
    <property type="term" value="P:coenzyme A biosynthetic process"/>
    <property type="evidence" value="ECO:0007669"/>
    <property type="project" value="UniProtKB-KW"/>
</dbReference>
<dbReference type="GO" id="GO:0004594">
    <property type="term" value="F:pantothenate kinase activity"/>
    <property type="evidence" value="ECO:0007669"/>
    <property type="project" value="TreeGrafter"/>
</dbReference>
<evidence type="ECO:0000256" key="15">
    <source>
        <dbReference type="ARBA" id="ARBA00046055"/>
    </source>
</evidence>
<comment type="subunit">
    <text evidence="3">Homodimer. Interacts with PKM.</text>
</comment>
<dbReference type="PANTHER" id="PTHR12280:SF20">
    <property type="entry name" value="4'-PHOSPHOPANTETHEINE PHOSPHATASE"/>
    <property type="match status" value="1"/>
</dbReference>
<dbReference type="GO" id="GO:0046872">
    <property type="term" value="F:metal ion binding"/>
    <property type="evidence" value="ECO:0007669"/>
    <property type="project" value="UniProtKB-KW"/>
</dbReference>
<protein>
    <recommendedName>
        <fullName evidence="4">4'-phosphopantetheine phosphatase</fullName>
    </recommendedName>
    <alternativeName>
        <fullName evidence="14">Inactive pantothenic acid kinase 4</fullName>
    </alternativeName>
</protein>
<evidence type="ECO:0000256" key="8">
    <source>
        <dbReference type="ARBA" id="ARBA00022801"/>
    </source>
</evidence>
<evidence type="ECO:0000256" key="2">
    <source>
        <dbReference type="ARBA" id="ARBA00001967"/>
    </source>
</evidence>
<dbReference type="FunFam" id="3.40.50.10880:FF:000001">
    <property type="entry name" value="Pantothenate kinase 4"/>
    <property type="match status" value="1"/>
</dbReference>
<dbReference type="SUPFAM" id="SSF111321">
    <property type="entry name" value="AF1104-like"/>
    <property type="match status" value="1"/>
</dbReference>
<evidence type="ECO:0000313" key="18">
    <source>
        <dbReference type="EMBL" id="JAP83366.1"/>
    </source>
</evidence>
<dbReference type="GO" id="GO:0005634">
    <property type="term" value="C:nucleus"/>
    <property type="evidence" value="ECO:0007669"/>
    <property type="project" value="TreeGrafter"/>
</dbReference>
<evidence type="ECO:0000256" key="1">
    <source>
        <dbReference type="ARBA" id="ARBA00001936"/>
    </source>
</evidence>
<comment type="cofactor">
    <cofactor evidence="2">
        <name>Ni(2+)</name>
        <dbReference type="ChEBI" id="CHEBI:49786"/>
    </cofactor>
</comment>
<evidence type="ECO:0000256" key="3">
    <source>
        <dbReference type="ARBA" id="ARBA00011388"/>
    </source>
</evidence>
<evidence type="ECO:0000256" key="12">
    <source>
        <dbReference type="ARBA" id="ARBA00023211"/>
    </source>
</evidence>
<evidence type="ECO:0000256" key="9">
    <source>
        <dbReference type="ARBA" id="ARBA00022840"/>
    </source>
</evidence>
<evidence type="ECO:0000256" key="14">
    <source>
        <dbReference type="ARBA" id="ARBA00032948"/>
    </source>
</evidence>
<evidence type="ECO:0000256" key="10">
    <source>
        <dbReference type="ARBA" id="ARBA00022993"/>
    </source>
</evidence>
<evidence type="ECO:0000256" key="16">
    <source>
        <dbReference type="SAM" id="MobiDB-lite"/>
    </source>
</evidence>
<dbReference type="Gene3D" id="1.20.1700.10">
    <property type="entry name" value="AF1104-like"/>
    <property type="match status" value="1"/>
</dbReference>
<dbReference type="InterPro" id="IPR035073">
    <property type="entry name" value="At2g17340_3_helix_bundle"/>
</dbReference>
<evidence type="ECO:0000256" key="7">
    <source>
        <dbReference type="ARBA" id="ARBA00022741"/>
    </source>
</evidence>
<dbReference type="InterPro" id="IPR043129">
    <property type="entry name" value="ATPase_NBD"/>
</dbReference>
<dbReference type="GO" id="GO:0016787">
    <property type="term" value="F:hydrolase activity"/>
    <property type="evidence" value="ECO:0007669"/>
    <property type="project" value="UniProtKB-KW"/>
</dbReference>
<dbReference type="SUPFAM" id="SSF53067">
    <property type="entry name" value="Actin-like ATPase domain"/>
    <property type="match status" value="2"/>
</dbReference>
<dbReference type="GO" id="GO:0005829">
    <property type="term" value="C:cytosol"/>
    <property type="evidence" value="ECO:0007669"/>
    <property type="project" value="TreeGrafter"/>
</dbReference>
<keyword evidence="8" id="KW-0378">Hydrolase</keyword>
<dbReference type="Gene3D" id="3.30.420.40">
    <property type="match status" value="1"/>
</dbReference>
<keyword evidence="18" id="KW-0808">Transferase</keyword>
<keyword evidence="6" id="KW-0479">Metal-binding</keyword>
<dbReference type="GO" id="GO:0005524">
    <property type="term" value="F:ATP binding"/>
    <property type="evidence" value="ECO:0007669"/>
    <property type="project" value="UniProtKB-KW"/>
</dbReference>
<name>A0A131YYV5_RHIAP</name>
<keyword evidence="12" id="KW-0464">Manganese</keyword>
<evidence type="ECO:0000256" key="13">
    <source>
        <dbReference type="ARBA" id="ARBA00029347"/>
    </source>
</evidence>
<evidence type="ECO:0000256" key="11">
    <source>
        <dbReference type="ARBA" id="ARBA00023074"/>
    </source>
</evidence>
<keyword evidence="18" id="KW-0418">Kinase</keyword>
<dbReference type="Pfam" id="PF01937">
    <property type="entry name" value="ARMT1-like_dom"/>
    <property type="match status" value="1"/>
</dbReference>
<dbReference type="EMBL" id="GEDV01005191">
    <property type="protein sequence ID" value="JAP83366.1"/>
    <property type="molecule type" value="Transcribed_RNA"/>
</dbReference>
<comment type="function">
    <text evidence="15">Phosphatase which shows a preference for 4'-phosphopantetheine and its oxidatively damaged forms (sulfonate or S-sulfonate), providing strong indirect evidence that the phosphatase activity pre-empts damage in the coenzyme A (CoA) pathway. Hydrolyzing excess 4'-phosphopantetheine could constitute a directed overflow mechanism to prevent its oxidation to the S-sulfonate, sulfonate, or other forms. Hydrolyzing 4'-phosphopantetheine sulfonate or S-sulfonate would forestall their conversion to inactive forms of CoA and acyl carrier protein. May play a role in the physiological regulation of CoA intracellular levels.</text>
</comment>
<comment type="catalytic activity">
    <reaction evidence="13">
        <text>(R)-4'-phospho-S-sulfopantetheine + H2O = (R)-S-sulfopantetheine + phosphate</text>
        <dbReference type="Rhea" id="RHEA:68340"/>
        <dbReference type="ChEBI" id="CHEBI:15377"/>
        <dbReference type="ChEBI" id="CHEBI:43474"/>
        <dbReference type="ChEBI" id="CHEBI:177302"/>
        <dbReference type="ChEBI" id="CHEBI:177303"/>
    </reaction>
    <physiologicalReaction direction="left-to-right" evidence="13">
        <dbReference type="Rhea" id="RHEA:68341"/>
    </physiologicalReaction>
</comment>
<dbReference type="InterPro" id="IPR004567">
    <property type="entry name" value="Type_II_PanK"/>
</dbReference>
<organism evidence="18">
    <name type="scientific">Rhipicephalus appendiculatus</name>
    <name type="common">Brown ear tick</name>
    <dbReference type="NCBI Taxonomy" id="34631"/>
    <lineage>
        <taxon>Eukaryota</taxon>
        <taxon>Metazoa</taxon>
        <taxon>Ecdysozoa</taxon>
        <taxon>Arthropoda</taxon>
        <taxon>Chelicerata</taxon>
        <taxon>Arachnida</taxon>
        <taxon>Acari</taxon>
        <taxon>Parasitiformes</taxon>
        <taxon>Ixodida</taxon>
        <taxon>Ixodoidea</taxon>
        <taxon>Ixodidae</taxon>
        <taxon>Rhipicephalinae</taxon>
        <taxon>Rhipicephalus</taxon>
        <taxon>Rhipicephalus</taxon>
    </lineage>
</organism>
<keyword evidence="9" id="KW-0067">ATP-binding</keyword>
<accession>A0A131YYV5</accession>
<dbReference type="AlphaFoldDB" id="A0A131YYV5"/>
<evidence type="ECO:0000259" key="17">
    <source>
        <dbReference type="Pfam" id="PF01937"/>
    </source>
</evidence>
<feature type="region of interest" description="Disordered" evidence="16">
    <location>
        <begin position="1"/>
        <end position="30"/>
    </location>
</feature>
<keyword evidence="10" id="KW-0173">Coenzyme A biosynthesis</keyword>
<keyword evidence="11" id="KW-0944">Nitration</keyword>
<sequence>MPSTSSPPVPSSAMDNTAAAAATGGGEVRRTRSIQLPEQLAVFRNLKNAKRFAIDIGGSLTKIAYYSTVSHKRAVYNADFQKNGSCGGGGEHEAAVAGAESSRDGVPWEREVETGRLHFVKFETRHIEAWLRFVQEELLRDGSPPRLGGSVKLTGGGAFRHRQLIATTLGLSVEMEDELECLISGCNFLLKNITDEVFEYQRHGNPEYKFNNTDPNVFPYLLVNIGSGVSIMKVESDDKYERIGGSATGGGTFWGLGSLMTKAKSFDDLLELAERGDHRRVDMLVKDIYGGNYEAVGLTSDLIACSFGKTVRHTGNGTASGKDEDDGTREFSESDIARSLLFMISNDIGQIASLYALMHGLDRAYFGGYFLRGHPLSMHTISFAINYWSKGKVRASFLRHEGYLGAIGAFLKGASEYGTENCSWSENYAGSSGLQSPIPAQLSQHNSTMIDQLEMDRFEWQLVYCPLLADPARYLADTVDLTQDAEARRYWLQCFQEAIDKFVEVAIRSQPHKPDAHLRAAQFREKYLCRLQNLKDHPFAYGSLTVRSLLDMREHCLLEFEFPDPYFQQKRLENEAALQLLPSRLSQLDAMEWRERQEALVTGLLAGNVFDWGAKEVARLLNSGDFGFSEARSHLQERPWLQDDLDTWIERLEKGPVHQCAAIFVDNSGMDVLLGVLPFARELISRGTKVLLCANTRPALNDVTHQELQILVQRVADGVCPKMREALVQGHLQVLDSGQSSPCLDLSRINVEVARRMCELGTDLVVLEGMGRAVHTNLEARFCCEAIKAAVIKNHWLAQRLGGAMFSVVFRYEVPESQKENAEGVTSDSTPATASSH</sequence>